<dbReference type="EMBL" id="LNYW01000065">
    <property type="protein sequence ID" value="KTD57727.1"/>
    <property type="molecule type" value="Genomic_DNA"/>
</dbReference>
<organism evidence="2 3">
    <name type="scientific">Legionella shakespearei DSM 23087</name>
    <dbReference type="NCBI Taxonomy" id="1122169"/>
    <lineage>
        <taxon>Bacteria</taxon>
        <taxon>Pseudomonadati</taxon>
        <taxon>Pseudomonadota</taxon>
        <taxon>Gammaproteobacteria</taxon>
        <taxon>Legionellales</taxon>
        <taxon>Legionellaceae</taxon>
        <taxon>Legionella</taxon>
    </lineage>
</organism>
<comment type="caution">
    <text evidence="2">The sequence shown here is derived from an EMBL/GenBank/DDBJ whole genome shotgun (WGS) entry which is preliminary data.</text>
</comment>
<proteinExistence type="predicted"/>
<evidence type="ECO:0000256" key="1">
    <source>
        <dbReference type="SAM" id="SignalP"/>
    </source>
</evidence>
<sequence>MKTITRILLCLTCCCFFKVYAAPEHQSLNYSTGVGSPITTTTADVMDVGTWGVSQRSEYYANKPLSDLTLLMHPTAESQTGSFVNYFMVNYGLGEKITVGASLPYTYTFRLRAIDIEDMSDYSFLNQGVSGTSDATLYSLIQIKSEEQSLFSTGLLLGTNAPTGKTTVRDKKGMLLSAADQPGSGGWTPFGGLIVSKSWDKFLLGGNLLYTRPLQGSQQTTLGALFDYNFAASLEVYSDKKERYNLDGIVELLGEFAGYNKVNGVIEPDSGGKTLFIMPGIRANVKSTLSAYFGVGIPLFECYHGAQVTTPYFAIGGIDLSF</sequence>
<evidence type="ECO:0008006" key="4">
    <source>
        <dbReference type="Google" id="ProtNLM"/>
    </source>
</evidence>
<dbReference type="OrthoDB" id="5562536at2"/>
<dbReference type="STRING" id="1122169.Lsha_2280"/>
<gene>
    <name evidence="2" type="ORF">Lsha_2280</name>
</gene>
<keyword evidence="1" id="KW-0732">Signal</keyword>
<evidence type="ECO:0000313" key="3">
    <source>
        <dbReference type="Proteomes" id="UP000054600"/>
    </source>
</evidence>
<evidence type="ECO:0000313" key="2">
    <source>
        <dbReference type="EMBL" id="KTD57727.1"/>
    </source>
</evidence>
<protein>
    <recommendedName>
        <fullName evidence="4">Fe-S protein</fullName>
    </recommendedName>
</protein>
<dbReference type="Proteomes" id="UP000054600">
    <property type="component" value="Unassembled WGS sequence"/>
</dbReference>
<dbReference type="eggNOG" id="COG4313">
    <property type="taxonomic scope" value="Bacteria"/>
</dbReference>
<dbReference type="PATRIC" id="fig|1122169.6.peg.2626"/>
<feature type="signal peptide" evidence="1">
    <location>
        <begin position="1"/>
        <end position="21"/>
    </location>
</feature>
<dbReference type="RefSeq" id="WP_026253992.1">
    <property type="nucleotide sequence ID" value="NZ_KB892415.1"/>
</dbReference>
<name>A0A0W0YM00_9GAMM</name>
<dbReference type="AlphaFoldDB" id="A0A0W0YM00"/>
<keyword evidence="3" id="KW-1185">Reference proteome</keyword>
<accession>A0A0W0YM00</accession>
<feature type="chain" id="PRO_5006917838" description="Fe-S protein" evidence="1">
    <location>
        <begin position="22"/>
        <end position="322"/>
    </location>
</feature>
<reference evidence="2 3" key="1">
    <citation type="submission" date="2015-11" db="EMBL/GenBank/DDBJ databases">
        <title>Genomic analysis of 38 Legionella species identifies large and diverse effector repertoires.</title>
        <authorList>
            <person name="Burstein D."/>
            <person name="Amaro F."/>
            <person name="Zusman T."/>
            <person name="Lifshitz Z."/>
            <person name="Cohen O."/>
            <person name="Gilbert J.A."/>
            <person name="Pupko T."/>
            <person name="Shuman H.A."/>
            <person name="Segal G."/>
        </authorList>
    </citation>
    <scope>NUCLEOTIDE SEQUENCE [LARGE SCALE GENOMIC DNA]</scope>
    <source>
        <strain evidence="2 3">ATCC 49655</strain>
    </source>
</reference>